<dbReference type="EMBL" id="VXPY01000102">
    <property type="protein sequence ID" value="MYD91559.1"/>
    <property type="molecule type" value="Genomic_DNA"/>
</dbReference>
<comment type="caution">
    <text evidence="3">The sequence shown here is derived from an EMBL/GenBank/DDBJ whole genome shotgun (WGS) entry which is preliminary data.</text>
</comment>
<feature type="chain" id="PRO_5025664754" description="Solute-binding protein family 5 domain-containing protein" evidence="1">
    <location>
        <begin position="34"/>
        <end position="650"/>
    </location>
</feature>
<feature type="signal peptide" evidence="1">
    <location>
        <begin position="1"/>
        <end position="33"/>
    </location>
</feature>
<dbReference type="GO" id="GO:0015833">
    <property type="term" value="P:peptide transport"/>
    <property type="evidence" value="ECO:0007669"/>
    <property type="project" value="TreeGrafter"/>
</dbReference>
<dbReference type="PANTHER" id="PTHR30290">
    <property type="entry name" value="PERIPLASMIC BINDING COMPONENT OF ABC TRANSPORTER"/>
    <property type="match status" value="1"/>
</dbReference>
<dbReference type="InterPro" id="IPR039424">
    <property type="entry name" value="SBP_5"/>
</dbReference>
<reference evidence="3" key="1">
    <citation type="submission" date="2019-09" db="EMBL/GenBank/DDBJ databases">
        <title>Characterisation of the sponge microbiome using genome-centric metagenomics.</title>
        <authorList>
            <person name="Engelberts J.P."/>
            <person name="Robbins S.J."/>
            <person name="De Goeij J.M."/>
            <person name="Aranda M."/>
            <person name="Bell S.C."/>
            <person name="Webster N.S."/>
        </authorList>
    </citation>
    <scope>NUCLEOTIDE SEQUENCE</scope>
    <source>
        <strain evidence="3">SB0662_bin_9</strain>
    </source>
</reference>
<dbReference type="AlphaFoldDB" id="A0A6B1DV15"/>
<evidence type="ECO:0000313" key="3">
    <source>
        <dbReference type="EMBL" id="MYD91559.1"/>
    </source>
</evidence>
<gene>
    <name evidence="3" type="ORF">F4Y08_14725</name>
</gene>
<feature type="domain" description="Solute-binding protein family 5" evidence="2">
    <location>
        <begin position="141"/>
        <end position="529"/>
    </location>
</feature>
<evidence type="ECO:0000259" key="2">
    <source>
        <dbReference type="Pfam" id="PF00496"/>
    </source>
</evidence>
<dbReference type="Pfam" id="PF00496">
    <property type="entry name" value="SBP_bac_5"/>
    <property type="match status" value="1"/>
</dbReference>
<evidence type="ECO:0000256" key="1">
    <source>
        <dbReference type="SAM" id="SignalP"/>
    </source>
</evidence>
<dbReference type="InterPro" id="IPR000914">
    <property type="entry name" value="SBP_5_dom"/>
</dbReference>
<dbReference type="SUPFAM" id="SSF53850">
    <property type="entry name" value="Periplasmic binding protein-like II"/>
    <property type="match status" value="1"/>
</dbReference>
<name>A0A6B1DV15_9CHLR</name>
<organism evidence="3">
    <name type="scientific">Caldilineaceae bacterium SB0662_bin_9</name>
    <dbReference type="NCBI Taxonomy" id="2605258"/>
    <lineage>
        <taxon>Bacteria</taxon>
        <taxon>Bacillati</taxon>
        <taxon>Chloroflexota</taxon>
        <taxon>Caldilineae</taxon>
        <taxon>Caldilineales</taxon>
        <taxon>Caldilineaceae</taxon>
    </lineage>
</organism>
<keyword evidence="1" id="KW-0732">Signal</keyword>
<accession>A0A6B1DV15</accession>
<dbReference type="PROSITE" id="PS51257">
    <property type="entry name" value="PROKAR_LIPOPROTEIN"/>
    <property type="match status" value="1"/>
</dbReference>
<dbReference type="PANTHER" id="PTHR30290:SF62">
    <property type="entry name" value="OLIGOPEPTIDE ABC TRANSPORTER, PERIPLASMIC OLIGOPEPTIDE-BINDING PROTEIN"/>
    <property type="match status" value="1"/>
</dbReference>
<dbReference type="Gene3D" id="3.40.190.10">
    <property type="entry name" value="Periplasmic binding protein-like II"/>
    <property type="match status" value="1"/>
</dbReference>
<dbReference type="GO" id="GO:1904680">
    <property type="term" value="F:peptide transmembrane transporter activity"/>
    <property type="evidence" value="ECO:0007669"/>
    <property type="project" value="TreeGrafter"/>
</dbReference>
<proteinExistence type="predicted"/>
<dbReference type="Gene3D" id="3.10.105.10">
    <property type="entry name" value="Dipeptide-binding Protein, Domain 3"/>
    <property type="match status" value="1"/>
</dbReference>
<sequence length="650" mass="72279">MLETRLRPGLTIAAIGLLLAAVLAACGPAPAPAAEEPMVEEPAAEEAMPEGKYNESPMLAAMVAAGELPPVDERVPVNPRVGVPQIPVDWGPQEVGQYGGTLRLIDYDQGSVGHDAGWLRNEFWLATEGLAHDPDRLHGNVMADVDVLDDGARFRFHMRQGMKFSDGSAFTTEDVAFWHNDLRMNETVTPVLGAAWRSGRSIDGEPMTLDVIDDYTFEVGFTEAYGSFLSLLTYGTSPFITDSGFLKQFHGDYTDMDTLNPMITEAGFEEGEWWRLLGSKMNQNRQHETGLPNVAPYLLTSMGPTRATMTRNPYYFKVDEAGNQLPYIDEVEISIVSDVEAATLEIIAGNVDLARRPVNPQSIPLYKENEGNGYQTRLQAQHASLGEVFINLTSDADPVWAETMQDLRVRQALSLALDRDHIIDAVYLGLASPPRVIPLNVFDQDAANGLLDEAGLDQRDGDGIRLMSNGEPFCIPFVMATFTGEELPVGEQVSRMWQDVGVCSSVKIVETNLFLEIAGANEHQAMTWWAHYPRWPYHEYNDYVGRAWQYTYAPLWYQWYNSGGEQGTEPPAEYVELRQMQDEMLATADNARGKELWEAMKQNITDNVWWIPIVDDVLGPLIVSNRLQNVPEGGIAIENATAAEMFFISE</sequence>
<protein>
    <recommendedName>
        <fullName evidence="2">Solute-binding protein family 5 domain-containing protein</fullName>
    </recommendedName>
</protein>